<reference evidence="4" key="1">
    <citation type="journal article" date="2019" name="Int. J. Syst. Evol. Microbiol.">
        <title>The Global Catalogue of Microorganisms (GCM) 10K type strain sequencing project: providing services to taxonomists for standard genome sequencing and annotation.</title>
        <authorList>
            <consortium name="The Broad Institute Genomics Platform"/>
            <consortium name="The Broad Institute Genome Sequencing Center for Infectious Disease"/>
            <person name="Wu L."/>
            <person name="Ma J."/>
        </authorList>
    </citation>
    <scope>NUCLEOTIDE SEQUENCE [LARGE SCALE GENOMIC DNA]</scope>
    <source>
        <strain evidence="4">JCM 9731</strain>
    </source>
</reference>
<protein>
    <submittedName>
        <fullName evidence="3">DNA repair exonuclease</fullName>
    </submittedName>
</protein>
<organism evidence="3 4">
    <name type="scientific">Bacillus carboniphilus</name>
    <dbReference type="NCBI Taxonomy" id="86663"/>
    <lineage>
        <taxon>Bacteria</taxon>
        <taxon>Bacillati</taxon>
        <taxon>Bacillota</taxon>
        <taxon>Bacilli</taxon>
        <taxon>Bacillales</taxon>
        <taxon>Bacillaceae</taxon>
        <taxon>Bacillus</taxon>
    </lineage>
</organism>
<dbReference type="PANTHER" id="PTHR30337">
    <property type="entry name" value="COMPONENT OF ATP-DEPENDENT DSDNA EXONUCLEASE"/>
    <property type="match status" value="1"/>
</dbReference>
<dbReference type="GO" id="GO:0004527">
    <property type="term" value="F:exonuclease activity"/>
    <property type="evidence" value="ECO:0007669"/>
    <property type="project" value="UniProtKB-KW"/>
</dbReference>
<keyword evidence="1" id="KW-0378">Hydrolase</keyword>
<dbReference type="PANTHER" id="PTHR30337:SF7">
    <property type="entry name" value="PHOSPHOESTERASE"/>
    <property type="match status" value="1"/>
</dbReference>
<keyword evidence="4" id="KW-1185">Reference proteome</keyword>
<dbReference type="InterPro" id="IPR004843">
    <property type="entry name" value="Calcineurin-like_PHP"/>
</dbReference>
<keyword evidence="3" id="KW-0269">Exonuclease</keyword>
<gene>
    <name evidence="3" type="ORF">GCM10008967_18760</name>
</gene>
<dbReference type="RefSeq" id="WP_343798477.1">
    <property type="nucleotide sequence ID" value="NZ_BAAADJ010000019.1"/>
</dbReference>
<evidence type="ECO:0000313" key="3">
    <source>
        <dbReference type="EMBL" id="GAA0328504.1"/>
    </source>
</evidence>
<dbReference type="EMBL" id="BAAADJ010000019">
    <property type="protein sequence ID" value="GAA0328504.1"/>
    <property type="molecule type" value="Genomic_DNA"/>
</dbReference>
<dbReference type="InterPro" id="IPR029052">
    <property type="entry name" value="Metallo-depent_PP-like"/>
</dbReference>
<name>A0ABP3FZD6_9BACI</name>
<dbReference type="Pfam" id="PF00149">
    <property type="entry name" value="Metallophos"/>
    <property type="match status" value="1"/>
</dbReference>
<dbReference type="CDD" id="cd00840">
    <property type="entry name" value="MPP_Mre11_N"/>
    <property type="match status" value="1"/>
</dbReference>
<dbReference type="SUPFAM" id="SSF56300">
    <property type="entry name" value="Metallo-dependent phosphatases"/>
    <property type="match status" value="1"/>
</dbReference>
<keyword evidence="3" id="KW-0540">Nuclease</keyword>
<evidence type="ECO:0000256" key="1">
    <source>
        <dbReference type="ARBA" id="ARBA00022801"/>
    </source>
</evidence>
<dbReference type="InterPro" id="IPR050535">
    <property type="entry name" value="DNA_Repair-Maintenance_Comp"/>
</dbReference>
<dbReference type="InterPro" id="IPR041796">
    <property type="entry name" value="Mre11_N"/>
</dbReference>
<evidence type="ECO:0000259" key="2">
    <source>
        <dbReference type="Pfam" id="PF00149"/>
    </source>
</evidence>
<dbReference type="Gene3D" id="3.60.21.10">
    <property type="match status" value="1"/>
</dbReference>
<dbReference type="InterPro" id="IPR014576">
    <property type="entry name" value="Pesterase_YhaO"/>
</dbReference>
<comment type="caution">
    <text evidence="3">The sequence shown here is derived from an EMBL/GenBank/DDBJ whole genome shotgun (WGS) entry which is preliminary data.</text>
</comment>
<sequence length="402" mass="46887">MKEVSFIHTADLHLDSPFVGLKNLPSALYERMKESTFSAFRNLVQYAIEKRVDFILISGDLYDGEDRSIRAQLRFKREMEKLHNANIRVFVIHGNHDFLNGSWTQIKMPDNVHIFKPEPEAVEFNLENGTHVSVAGFSYAKRHEMDHKLSQFPTIKADLKIGMLHGHDGTATDHLAYAPFRISDLLTLSYDYWALGHIHTRKVLHEEPYIIYPGNIQGRHVNERGEKGFYHVTWTPTNQEAHFVSCQDIEWRKETLIVSETNEPDELVQSWHQILNQIEQETDRAFVRLELEYKGEPFASTKQFIESGHFLEVLQEEDILDEESFVWVNEVRVNEVPSEKGLTDHPFLTCLKEVMEQEHLPNELDTLLHHKKASRFLQEIPQLELEEIKKEAMKVLLQSLHS</sequence>
<dbReference type="PIRSF" id="PIRSF033091">
    <property type="entry name" value="Pesterase_YhaO"/>
    <property type="match status" value="1"/>
</dbReference>
<evidence type="ECO:0000313" key="4">
    <source>
        <dbReference type="Proteomes" id="UP001500782"/>
    </source>
</evidence>
<feature type="domain" description="Calcineurin-like phosphoesterase" evidence="2">
    <location>
        <begin position="6"/>
        <end position="200"/>
    </location>
</feature>
<dbReference type="Proteomes" id="UP001500782">
    <property type="component" value="Unassembled WGS sequence"/>
</dbReference>
<proteinExistence type="predicted"/>
<accession>A0ABP3FZD6</accession>